<dbReference type="PANTHER" id="PTHR17453">
    <property type="entry name" value="SIGNAL RECOGNITION PARTICLE 19 KD PROTEIN"/>
    <property type="match status" value="1"/>
</dbReference>
<keyword evidence="5" id="KW-0694">RNA-binding</keyword>
<dbReference type="GO" id="GO:0006612">
    <property type="term" value="P:protein targeting to membrane"/>
    <property type="evidence" value="ECO:0007669"/>
    <property type="project" value="UniProtKB-UniRule"/>
</dbReference>
<evidence type="ECO:0000256" key="4">
    <source>
        <dbReference type="ARBA" id="ARBA00023274"/>
    </source>
</evidence>
<dbReference type="InterPro" id="IPR002778">
    <property type="entry name" value="Signal_recog_particle_SRP19"/>
</dbReference>
<keyword evidence="2 5" id="KW-0963">Cytoplasm</keyword>
<dbReference type="RefSeq" id="WP_255332515.1">
    <property type="nucleotide sequence ID" value="NZ_VOTZ01000011.1"/>
</dbReference>
<evidence type="ECO:0000313" key="7">
    <source>
        <dbReference type="Proteomes" id="UP001524383"/>
    </source>
</evidence>
<dbReference type="GO" id="GO:0048500">
    <property type="term" value="C:signal recognition particle"/>
    <property type="evidence" value="ECO:0007669"/>
    <property type="project" value="UniProtKB-UniRule"/>
</dbReference>
<comment type="subunit">
    <text evidence="5">Part of the signal recognition particle protein translocation system, which is composed of SRP and FtsY. Archaeal SRP consists of a 7S RNA molecule of 300 nucleotides and two protein subunits: SRP54 and SRP19.</text>
</comment>
<keyword evidence="3 5" id="KW-0733">Signal recognition particle</keyword>
<organism evidence="6 7">
    <name type="scientific">Methanocalculus taiwanensis</name>
    <dbReference type="NCBI Taxonomy" id="106207"/>
    <lineage>
        <taxon>Archaea</taxon>
        <taxon>Methanobacteriati</taxon>
        <taxon>Methanobacteriota</taxon>
        <taxon>Stenosarchaea group</taxon>
        <taxon>Methanomicrobia</taxon>
        <taxon>Methanomicrobiales</taxon>
        <taxon>Methanocalculaceae</taxon>
        <taxon>Methanocalculus</taxon>
    </lineage>
</organism>
<sequence length="91" mass="10602">MGTRRILYPCYFNPSLTRAEGRRINTTYALKAPKIQEIERAARQVGATNTEIEPHSHPAHWFRREGRLVLDWNGSKESLIKKVSRKLAERQ</sequence>
<dbReference type="Proteomes" id="UP001524383">
    <property type="component" value="Unassembled WGS sequence"/>
</dbReference>
<evidence type="ECO:0000256" key="1">
    <source>
        <dbReference type="ARBA" id="ARBA00004496"/>
    </source>
</evidence>
<dbReference type="PANTHER" id="PTHR17453:SF0">
    <property type="entry name" value="SIGNAL RECOGNITION PARTICLE 19 KDA PROTEIN"/>
    <property type="match status" value="1"/>
</dbReference>
<dbReference type="Gene3D" id="3.30.56.30">
    <property type="entry name" value="Signal recognition particle, SRP19-like subunit"/>
    <property type="match status" value="1"/>
</dbReference>
<comment type="function">
    <text evidence="5">Involved in targeting and insertion of nascent membrane proteins into the cytoplasmic membrane. Binds directly to 7S RNA and mediates binding of the 54 kDa subunit of the SRP.</text>
</comment>
<protein>
    <recommendedName>
        <fullName evidence="5">Signal recognition particle 19 kDa protein</fullName>
        <shortName evidence="5">SRP19</shortName>
    </recommendedName>
</protein>
<evidence type="ECO:0000256" key="5">
    <source>
        <dbReference type="HAMAP-Rule" id="MF_00305"/>
    </source>
</evidence>
<comment type="subcellular location">
    <subcellularLocation>
        <location evidence="1 5">Cytoplasm</location>
    </subcellularLocation>
</comment>
<proteinExistence type="inferred from homology"/>
<reference evidence="6 7" key="1">
    <citation type="submission" date="2019-08" db="EMBL/GenBank/DDBJ databases">
        <authorList>
            <person name="Chen S.-C."/>
            <person name="Lai M.-C."/>
            <person name="You Y.-T."/>
        </authorList>
    </citation>
    <scope>NUCLEOTIDE SEQUENCE [LARGE SCALE GENOMIC DNA]</scope>
    <source>
        <strain evidence="6 7">P2F9704a</strain>
    </source>
</reference>
<evidence type="ECO:0000256" key="3">
    <source>
        <dbReference type="ARBA" id="ARBA00023135"/>
    </source>
</evidence>
<evidence type="ECO:0000313" key="6">
    <source>
        <dbReference type="EMBL" id="MCQ1538569.1"/>
    </source>
</evidence>
<dbReference type="InterPro" id="IPR036521">
    <property type="entry name" value="SRP19-like_sf"/>
</dbReference>
<keyword evidence="7" id="KW-1185">Reference proteome</keyword>
<gene>
    <name evidence="5" type="primary">srp19</name>
    <name evidence="6" type="ORF">FTO68_06160</name>
</gene>
<dbReference type="SUPFAM" id="SSF69695">
    <property type="entry name" value="SRP19"/>
    <property type="match status" value="1"/>
</dbReference>
<name>A0ABD4TK60_9EURY</name>
<evidence type="ECO:0000256" key="2">
    <source>
        <dbReference type="ARBA" id="ARBA00022490"/>
    </source>
</evidence>
<comment type="caution">
    <text evidence="6">The sequence shown here is derived from an EMBL/GenBank/DDBJ whole genome shotgun (WGS) entry which is preliminary data.</text>
</comment>
<keyword evidence="4 5" id="KW-0687">Ribonucleoprotein</keyword>
<dbReference type="EMBL" id="VOTZ01000011">
    <property type="protein sequence ID" value="MCQ1538569.1"/>
    <property type="molecule type" value="Genomic_DNA"/>
</dbReference>
<accession>A0ABD4TK60</accession>
<comment type="similarity">
    <text evidence="5">Belongs to the SRP19 family.</text>
</comment>
<dbReference type="AlphaFoldDB" id="A0ABD4TK60"/>
<dbReference type="Pfam" id="PF01922">
    <property type="entry name" value="SRP19"/>
    <property type="match status" value="1"/>
</dbReference>
<dbReference type="HAMAP" id="MF_00305">
    <property type="entry name" value="SRP19"/>
    <property type="match status" value="1"/>
</dbReference>
<dbReference type="GO" id="GO:0008312">
    <property type="term" value="F:7S RNA binding"/>
    <property type="evidence" value="ECO:0007669"/>
    <property type="project" value="UniProtKB-UniRule"/>
</dbReference>
<dbReference type="InterPro" id="IPR022938">
    <property type="entry name" value="SRP19_arc-type"/>
</dbReference>